<dbReference type="InterPro" id="IPR006215">
    <property type="entry name" value="Glyco_hydro_melibiase"/>
</dbReference>
<accession>A0A8K0THY9</accession>
<evidence type="ECO:0000313" key="13">
    <source>
        <dbReference type="EMBL" id="KAH7367429.1"/>
    </source>
</evidence>
<comment type="catalytic activity">
    <reaction evidence="1 11">
        <text>Hydrolysis of terminal, non-reducing alpha-D-galactose residues in alpha-D-galactosides, including galactose oligosaccharides, galactomannans and galactolipids.</text>
        <dbReference type="EC" id="3.2.1.22"/>
    </reaction>
</comment>
<gene>
    <name evidence="13" type="ORF">B0T11DRAFT_237975</name>
</gene>
<evidence type="ECO:0000256" key="5">
    <source>
        <dbReference type="ARBA" id="ARBA00022525"/>
    </source>
</evidence>
<keyword evidence="7 11" id="KW-0378">Hydrolase</keyword>
<evidence type="ECO:0000256" key="6">
    <source>
        <dbReference type="ARBA" id="ARBA00022729"/>
    </source>
</evidence>
<reference evidence="13" key="1">
    <citation type="journal article" date="2021" name="Nat. Commun.">
        <title>Genetic determinants of endophytism in the Arabidopsis root mycobiome.</title>
        <authorList>
            <person name="Mesny F."/>
            <person name="Miyauchi S."/>
            <person name="Thiergart T."/>
            <person name="Pickel B."/>
            <person name="Atanasova L."/>
            <person name="Karlsson M."/>
            <person name="Huettel B."/>
            <person name="Barry K.W."/>
            <person name="Haridas S."/>
            <person name="Chen C."/>
            <person name="Bauer D."/>
            <person name="Andreopoulos W."/>
            <person name="Pangilinan J."/>
            <person name="LaButti K."/>
            <person name="Riley R."/>
            <person name="Lipzen A."/>
            <person name="Clum A."/>
            <person name="Drula E."/>
            <person name="Henrissat B."/>
            <person name="Kohler A."/>
            <person name="Grigoriev I.V."/>
            <person name="Martin F.M."/>
            <person name="Hacquard S."/>
        </authorList>
    </citation>
    <scope>NUCLEOTIDE SEQUENCE</scope>
    <source>
        <strain evidence="13">MPI-CAGE-AT-0016</strain>
    </source>
</reference>
<dbReference type="EC" id="3.2.1.22" evidence="4 11"/>
<dbReference type="GO" id="GO:0005576">
    <property type="term" value="C:extracellular region"/>
    <property type="evidence" value="ECO:0007669"/>
    <property type="project" value="UniProtKB-SubCell"/>
</dbReference>
<keyword evidence="9" id="KW-0325">Glycoprotein</keyword>
<keyword evidence="6" id="KW-0732">Signal</keyword>
<dbReference type="Pfam" id="PF17801">
    <property type="entry name" value="Melibiase_C"/>
    <property type="match status" value="1"/>
</dbReference>
<name>A0A8K0THY9_9PEZI</name>
<evidence type="ECO:0000259" key="12">
    <source>
        <dbReference type="Pfam" id="PF17801"/>
    </source>
</evidence>
<comment type="caution">
    <text evidence="13">The sequence shown here is derived from an EMBL/GenBank/DDBJ whole genome shotgun (WGS) entry which is preliminary data.</text>
</comment>
<sequence>MNQQLKESVFPRNRMTLVYVFALFAGSAVAYNNGLARTPQMGWNNWNALGCNVSEDLLLDTSQKLLDLGLRDVGYNYVVLDDCWSGGRGADGKLFEDETKFPSGMKAISDRIHDMNLLFGMYSSAGEMTCAKYPGSLDWEQQDAQTFALWGVDYLKYDNCYSAGRHGSPQISYQRFKAMSTALNETGRPILYSMCSWGEDLVHTWGVSIANSWRISGDIYDSFSRPDVFCSCNDPRDPMCINYGSHCSVLYILNKVAPYADRGMPGGWHDLDMLEVGHGGMTDDEYKAHFAMWAILKSPLLIGADLRTLSASALTILNNPAIIALSQDAGNFPPHRIAVDYNVKKDRFGVGETHVWANELFNGDQVVAFLNAADEDVEMSSSLEEIFVSDGPGGSSSKVSLSWDVYDLWASRMSNEVAGRLIKASNEKDWEALEHIHSEADWYNATQIPYQEGLAQDNRKLFGERVKTVKAGGILSHKVRCHSAAIFRLRPVREEIGSSAERDEL</sequence>
<evidence type="ECO:0000256" key="9">
    <source>
        <dbReference type="ARBA" id="ARBA00023180"/>
    </source>
</evidence>
<dbReference type="OrthoDB" id="5795902at2759"/>
<dbReference type="Gene3D" id="3.20.20.70">
    <property type="entry name" value="Aldolase class I"/>
    <property type="match status" value="1"/>
</dbReference>
<proteinExistence type="inferred from homology"/>
<dbReference type="PANTHER" id="PTHR11452:SF75">
    <property type="entry name" value="ALPHA-GALACTOSIDASE MEL1"/>
    <property type="match status" value="1"/>
</dbReference>
<evidence type="ECO:0000256" key="11">
    <source>
        <dbReference type="RuleBase" id="RU361168"/>
    </source>
</evidence>
<dbReference type="AlphaFoldDB" id="A0A8K0THY9"/>
<dbReference type="CDD" id="cd14792">
    <property type="entry name" value="GH27"/>
    <property type="match status" value="1"/>
</dbReference>
<feature type="domain" description="Alpha galactosidase C-terminal" evidence="12">
    <location>
        <begin position="351"/>
        <end position="413"/>
    </location>
</feature>
<dbReference type="SUPFAM" id="SSF51445">
    <property type="entry name" value="(Trans)glycosidases"/>
    <property type="match status" value="1"/>
</dbReference>
<dbReference type="PANTHER" id="PTHR11452">
    <property type="entry name" value="ALPHA-GALACTOSIDASE/ALPHA-N-ACETYLGALACTOSAMINIDASE"/>
    <property type="match status" value="1"/>
</dbReference>
<dbReference type="FunFam" id="3.20.20.70:FF:000202">
    <property type="entry name" value="Alpha-galactosidase"/>
    <property type="match status" value="1"/>
</dbReference>
<organism evidence="13 14">
    <name type="scientific">Plectosphaerella cucumerina</name>
    <dbReference type="NCBI Taxonomy" id="40658"/>
    <lineage>
        <taxon>Eukaryota</taxon>
        <taxon>Fungi</taxon>
        <taxon>Dikarya</taxon>
        <taxon>Ascomycota</taxon>
        <taxon>Pezizomycotina</taxon>
        <taxon>Sordariomycetes</taxon>
        <taxon>Hypocreomycetidae</taxon>
        <taxon>Glomerellales</taxon>
        <taxon>Plectosphaerellaceae</taxon>
        <taxon>Plectosphaerella</taxon>
    </lineage>
</organism>
<dbReference type="InterPro" id="IPR002241">
    <property type="entry name" value="Glyco_hydro_27"/>
</dbReference>
<dbReference type="Gene3D" id="2.60.40.1180">
    <property type="entry name" value="Golgi alpha-mannosidase II"/>
    <property type="match status" value="1"/>
</dbReference>
<dbReference type="InterPro" id="IPR013780">
    <property type="entry name" value="Glyco_hydro_b"/>
</dbReference>
<evidence type="ECO:0000256" key="3">
    <source>
        <dbReference type="ARBA" id="ARBA00009743"/>
    </source>
</evidence>
<evidence type="ECO:0000313" key="14">
    <source>
        <dbReference type="Proteomes" id="UP000813385"/>
    </source>
</evidence>
<dbReference type="SUPFAM" id="SSF51011">
    <property type="entry name" value="Glycosyl hydrolase domain"/>
    <property type="match status" value="1"/>
</dbReference>
<evidence type="ECO:0000256" key="8">
    <source>
        <dbReference type="ARBA" id="ARBA00023157"/>
    </source>
</evidence>
<feature type="non-terminal residue" evidence="13">
    <location>
        <position position="1"/>
    </location>
</feature>
<dbReference type="GO" id="GO:0004557">
    <property type="term" value="F:alpha-galactosidase activity"/>
    <property type="evidence" value="ECO:0007669"/>
    <property type="project" value="UniProtKB-EC"/>
</dbReference>
<comment type="subcellular location">
    <subcellularLocation>
        <location evidence="2">Secreted</location>
    </subcellularLocation>
</comment>
<dbReference type="GO" id="GO:0005995">
    <property type="term" value="P:melibiose catabolic process"/>
    <property type="evidence" value="ECO:0007669"/>
    <property type="project" value="UniProtKB-ARBA"/>
</dbReference>
<evidence type="ECO:0000256" key="7">
    <source>
        <dbReference type="ARBA" id="ARBA00022801"/>
    </source>
</evidence>
<evidence type="ECO:0000256" key="2">
    <source>
        <dbReference type="ARBA" id="ARBA00004613"/>
    </source>
</evidence>
<dbReference type="PRINTS" id="PR00740">
    <property type="entry name" value="GLHYDRLASE27"/>
</dbReference>
<keyword evidence="14" id="KW-1185">Reference proteome</keyword>
<comment type="similarity">
    <text evidence="3 11">Belongs to the glycosyl hydrolase 27 family.</text>
</comment>
<keyword evidence="5" id="KW-0964">Secreted</keyword>
<evidence type="ECO:0000256" key="10">
    <source>
        <dbReference type="ARBA" id="ARBA00023295"/>
    </source>
</evidence>
<keyword evidence="10 11" id="KW-0326">Glycosidase</keyword>
<dbReference type="Pfam" id="PF16499">
    <property type="entry name" value="Melibiase_2"/>
    <property type="match status" value="1"/>
</dbReference>
<dbReference type="EMBL" id="JAGPXD010000002">
    <property type="protein sequence ID" value="KAH7367429.1"/>
    <property type="molecule type" value="Genomic_DNA"/>
</dbReference>
<protein>
    <recommendedName>
        <fullName evidence="4 11">Alpha-galactosidase</fullName>
        <ecNumber evidence="4 11">3.2.1.22</ecNumber>
    </recommendedName>
    <alternativeName>
        <fullName evidence="11">Melibiase</fullName>
    </alternativeName>
</protein>
<dbReference type="InterPro" id="IPR017853">
    <property type="entry name" value="GH"/>
</dbReference>
<evidence type="ECO:0000256" key="1">
    <source>
        <dbReference type="ARBA" id="ARBA00001255"/>
    </source>
</evidence>
<dbReference type="InterPro" id="IPR041233">
    <property type="entry name" value="Melibiase_C"/>
</dbReference>
<keyword evidence="8 11" id="KW-1015">Disulfide bond</keyword>
<dbReference type="InterPro" id="IPR013785">
    <property type="entry name" value="Aldolase_TIM"/>
</dbReference>
<evidence type="ECO:0000256" key="4">
    <source>
        <dbReference type="ARBA" id="ARBA00012755"/>
    </source>
</evidence>
<dbReference type="Proteomes" id="UP000813385">
    <property type="component" value="Unassembled WGS sequence"/>
</dbReference>
<dbReference type="PRINTS" id="PR00748">
    <property type="entry name" value="MELIBIASE"/>
</dbReference>